<gene>
    <name evidence="1" type="ORF">FGO68_gene17795</name>
</gene>
<comment type="caution">
    <text evidence="1">The sequence shown here is derived from an EMBL/GenBank/DDBJ whole genome shotgun (WGS) entry which is preliminary data.</text>
</comment>
<keyword evidence="2" id="KW-1185">Reference proteome</keyword>
<evidence type="ECO:0000313" key="1">
    <source>
        <dbReference type="EMBL" id="TNV82401.1"/>
    </source>
</evidence>
<organism evidence="1 2">
    <name type="scientific">Halteria grandinella</name>
    <dbReference type="NCBI Taxonomy" id="5974"/>
    <lineage>
        <taxon>Eukaryota</taxon>
        <taxon>Sar</taxon>
        <taxon>Alveolata</taxon>
        <taxon>Ciliophora</taxon>
        <taxon>Intramacronucleata</taxon>
        <taxon>Spirotrichea</taxon>
        <taxon>Stichotrichia</taxon>
        <taxon>Sporadotrichida</taxon>
        <taxon>Halteriidae</taxon>
        <taxon>Halteria</taxon>
    </lineage>
</organism>
<proteinExistence type="predicted"/>
<protein>
    <submittedName>
        <fullName evidence="1">Uncharacterized protein</fullName>
    </submittedName>
</protein>
<dbReference type="Proteomes" id="UP000785679">
    <property type="component" value="Unassembled WGS sequence"/>
</dbReference>
<dbReference type="AlphaFoldDB" id="A0A8J8T5L3"/>
<reference evidence="1" key="1">
    <citation type="submission" date="2019-06" db="EMBL/GenBank/DDBJ databases">
        <authorList>
            <person name="Zheng W."/>
        </authorList>
    </citation>
    <scope>NUCLEOTIDE SEQUENCE</scope>
    <source>
        <strain evidence="1">QDHG01</strain>
    </source>
</reference>
<name>A0A8J8T5L3_HALGN</name>
<evidence type="ECO:0000313" key="2">
    <source>
        <dbReference type="Proteomes" id="UP000785679"/>
    </source>
</evidence>
<dbReference type="EMBL" id="RRYP01005002">
    <property type="protein sequence ID" value="TNV82401.1"/>
    <property type="molecule type" value="Genomic_DNA"/>
</dbReference>
<accession>A0A8J8T5L3</accession>
<sequence>MSNQLPIINASISAKVYQKWRKHCVTPNSSKFKVRAGAWLDFLQRLLNGQMIFAPFFSFIEIVQSL</sequence>